<dbReference type="InterPro" id="IPR056884">
    <property type="entry name" value="NPHP3-like_N"/>
</dbReference>
<evidence type="ECO:0000313" key="4">
    <source>
        <dbReference type="Proteomes" id="UP000007129"/>
    </source>
</evidence>
<reference evidence="3 4" key="1">
    <citation type="journal article" date="2012" name="BMC Genomics">
        <title>Tools to kill: Genome of one of the most destructive plant pathogenic fungi Macrophomina phaseolina.</title>
        <authorList>
            <person name="Islam M.S."/>
            <person name="Haque M.S."/>
            <person name="Islam M.M."/>
            <person name="Emdad E.M."/>
            <person name="Halim A."/>
            <person name="Hossen Q.M.M."/>
            <person name="Hossain M.Z."/>
            <person name="Ahmed B."/>
            <person name="Rahim S."/>
            <person name="Rahman M.S."/>
            <person name="Alam M.M."/>
            <person name="Hou S."/>
            <person name="Wan X."/>
            <person name="Saito J.A."/>
            <person name="Alam M."/>
        </authorList>
    </citation>
    <scope>NUCLEOTIDE SEQUENCE [LARGE SCALE GENOMIC DNA]</scope>
    <source>
        <strain evidence="3 4">MS6</strain>
    </source>
</reference>
<proteinExistence type="predicted"/>
<evidence type="ECO:0000259" key="2">
    <source>
        <dbReference type="Pfam" id="PF24883"/>
    </source>
</evidence>
<dbReference type="Pfam" id="PF24883">
    <property type="entry name" value="NPHP3_N"/>
    <property type="match status" value="1"/>
</dbReference>
<sequence length="208" mass="23814">MLAFAGSGRGKSHLCSQIISHLKKKKEEQGRKSVIRVAWHYFREAPKSAKASVSKGTKSVEGSNAHHRLVDALRVLIWQLAESDTHFQTFLIKELSRNRHFSSKSVDLWTTIIEKPQKVFDLILDGHGTSESDTSREDNAAITRNKRDISENRKRDVQVRLLWLNSEPLEPSNTADISLDDQDWDVETFIQHHLKESKEAWSQGSEEQ</sequence>
<comment type="caution">
    <text evidence="3">The sequence shown here is derived from an EMBL/GenBank/DDBJ whole genome shotgun (WGS) entry which is preliminary data.</text>
</comment>
<gene>
    <name evidence="3" type="ORF">MPH_04700</name>
</gene>
<dbReference type="Proteomes" id="UP000007129">
    <property type="component" value="Unassembled WGS sequence"/>
</dbReference>
<dbReference type="InParanoid" id="K2SMM5"/>
<evidence type="ECO:0000313" key="3">
    <source>
        <dbReference type="EMBL" id="EKG18010.1"/>
    </source>
</evidence>
<dbReference type="VEuPathDB" id="FungiDB:MPH_04700"/>
<name>K2SMM5_MACPH</name>
<evidence type="ECO:0000256" key="1">
    <source>
        <dbReference type="ARBA" id="ARBA00022737"/>
    </source>
</evidence>
<dbReference type="OrthoDB" id="2913095at2759"/>
<accession>K2SMM5</accession>
<dbReference type="HOGENOM" id="CLU_1321117_0_0_1"/>
<dbReference type="AlphaFoldDB" id="K2SMM5"/>
<protein>
    <submittedName>
        <fullName evidence="3">Neutral amino acid permease</fullName>
    </submittedName>
</protein>
<dbReference type="EMBL" id="AHHD01000218">
    <property type="protein sequence ID" value="EKG18010.1"/>
    <property type="molecule type" value="Genomic_DNA"/>
</dbReference>
<keyword evidence="1" id="KW-0677">Repeat</keyword>
<organism evidence="3 4">
    <name type="scientific">Macrophomina phaseolina (strain MS6)</name>
    <name type="common">Charcoal rot fungus</name>
    <dbReference type="NCBI Taxonomy" id="1126212"/>
    <lineage>
        <taxon>Eukaryota</taxon>
        <taxon>Fungi</taxon>
        <taxon>Dikarya</taxon>
        <taxon>Ascomycota</taxon>
        <taxon>Pezizomycotina</taxon>
        <taxon>Dothideomycetes</taxon>
        <taxon>Dothideomycetes incertae sedis</taxon>
        <taxon>Botryosphaeriales</taxon>
        <taxon>Botryosphaeriaceae</taxon>
        <taxon>Macrophomina</taxon>
    </lineage>
</organism>
<feature type="domain" description="Nephrocystin 3-like N-terminal" evidence="2">
    <location>
        <begin position="6"/>
        <end position="117"/>
    </location>
</feature>